<evidence type="ECO:0000313" key="2">
    <source>
        <dbReference type="Proteomes" id="UP001055072"/>
    </source>
</evidence>
<dbReference type="EMBL" id="MU274902">
    <property type="protein sequence ID" value="KAI0093310.1"/>
    <property type="molecule type" value="Genomic_DNA"/>
</dbReference>
<proteinExistence type="predicted"/>
<protein>
    <submittedName>
        <fullName evidence="1">Uncharacterized protein</fullName>
    </submittedName>
</protein>
<comment type="caution">
    <text evidence="1">The sequence shown here is derived from an EMBL/GenBank/DDBJ whole genome shotgun (WGS) entry which is preliminary data.</text>
</comment>
<keyword evidence="2" id="KW-1185">Reference proteome</keyword>
<dbReference type="Proteomes" id="UP001055072">
    <property type="component" value="Unassembled WGS sequence"/>
</dbReference>
<gene>
    <name evidence="1" type="ORF">BDY19DRAFT_989960</name>
</gene>
<sequence length="441" mass="48526">MSANKYASLPDIDTAPDVYETEDVFPTNQNNEDSSDDELGSYLQSHGRGRIGEGHAKPEELDSSSLNKEEASKKFRRAEKRKPRARIHYTYPSSPTSSGSDGESPSRRWTSTQKLSFAQRIQILKAEVVALEQEVHSQDERKELHEAQPNPAELIRELADVKARLSKVGTAGKKEAGRSKLVNAVLADGTGDPEAKVERKEVVTEKKTDIGGGDIMTFTAEIDRRLGALEKAIGSSTTALDETSPLLPPLIVTVTRLHSMLSLLSQPRQLDNVSRRLKLIQPDLERTSNTNTTTHGHQSASHGGQRRQSSGHPLHSTSTTNGASSPTVPSAPMNRTHLEQLSPILTRLAPILPNIPHILTRLRSLSALHTNAAAFQSTLERLEEQQAKERTDLADLEKAVEGIEKSIKDNESVVKKNVESLEARVEGVVHRIEEFRVNDNA</sequence>
<name>A0ACB8UHY4_9APHY</name>
<accession>A0ACB8UHY4</accession>
<evidence type="ECO:0000313" key="1">
    <source>
        <dbReference type="EMBL" id="KAI0093310.1"/>
    </source>
</evidence>
<reference evidence="1" key="1">
    <citation type="journal article" date="2021" name="Environ. Microbiol.">
        <title>Gene family expansions and transcriptome signatures uncover fungal adaptations to wood decay.</title>
        <authorList>
            <person name="Hage H."/>
            <person name="Miyauchi S."/>
            <person name="Viragh M."/>
            <person name="Drula E."/>
            <person name="Min B."/>
            <person name="Chaduli D."/>
            <person name="Navarro D."/>
            <person name="Favel A."/>
            <person name="Norest M."/>
            <person name="Lesage-Meessen L."/>
            <person name="Balint B."/>
            <person name="Merenyi Z."/>
            <person name="de Eugenio L."/>
            <person name="Morin E."/>
            <person name="Martinez A.T."/>
            <person name="Baldrian P."/>
            <person name="Stursova M."/>
            <person name="Martinez M.J."/>
            <person name="Novotny C."/>
            <person name="Magnuson J.K."/>
            <person name="Spatafora J.W."/>
            <person name="Maurice S."/>
            <person name="Pangilinan J."/>
            <person name="Andreopoulos W."/>
            <person name="LaButti K."/>
            <person name="Hundley H."/>
            <person name="Na H."/>
            <person name="Kuo A."/>
            <person name="Barry K."/>
            <person name="Lipzen A."/>
            <person name="Henrissat B."/>
            <person name="Riley R."/>
            <person name="Ahrendt S."/>
            <person name="Nagy L.G."/>
            <person name="Grigoriev I.V."/>
            <person name="Martin F."/>
            <person name="Rosso M.N."/>
        </authorList>
    </citation>
    <scope>NUCLEOTIDE SEQUENCE</scope>
    <source>
        <strain evidence="1">CBS 384.51</strain>
    </source>
</reference>
<organism evidence="1 2">
    <name type="scientific">Irpex rosettiformis</name>
    <dbReference type="NCBI Taxonomy" id="378272"/>
    <lineage>
        <taxon>Eukaryota</taxon>
        <taxon>Fungi</taxon>
        <taxon>Dikarya</taxon>
        <taxon>Basidiomycota</taxon>
        <taxon>Agaricomycotina</taxon>
        <taxon>Agaricomycetes</taxon>
        <taxon>Polyporales</taxon>
        <taxon>Irpicaceae</taxon>
        <taxon>Irpex</taxon>
    </lineage>
</organism>